<comment type="caution">
    <text evidence="2">The sequence shown here is derived from an EMBL/GenBank/DDBJ whole genome shotgun (WGS) entry which is preliminary data.</text>
</comment>
<evidence type="ECO:0000313" key="2">
    <source>
        <dbReference type="EMBL" id="PRP89381.1"/>
    </source>
</evidence>
<name>A0A2P6NZK0_9EUKA</name>
<proteinExistence type="predicted"/>
<reference evidence="2 3" key="1">
    <citation type="journal article" date="2018" name="Genome Biol. Evol.">
        <title>Multiple Roots of Fruiting Body Formation in Amoebozoa.</title>
        <authorList>
            <person name="Hillmann F."/>
            <person name="Forbes G."/>
            <person name="Novohradska S."/>
            <person name="Ferling I."/>
            <person name="Riege K."/>
            <person name="Groth M."/>
            <person name="Westermann M."/>
            <person name="Marz M."/>
            <person name="Spaller T."/>
            <person name="Winckler T."/>
            <person name="Schaap P."/>
            <person name="Glockner G."/>
        </authorList>
    </citation>
    <scope>NUCLEOTIDE SEQUENCE [LARGE SCALE GENOMIC DNA]</scope>
    <source>
        <strain evidence="2 3">Jena</strain>
    </source>
</reference>
<evidence type="ECO:0008006" key="4">
    <source>
        <dbReference type="Google" id="ProtNLM"/>
    </source>
</evidence>
<dbReference type="Proteomes" id="UP000241769">
    <property type="component" value="Unassembled WGS sequence"/>
</dbReference>
<dbReference type="EMBL" id="MDYQ01000003">
    <property type="protein sequence ID" value="PRP89381.1"/>
    <property type="molecule type" value="Genomic_DNA"/>
</dbReference>
<protein>
    <recommendedName>
        <fullName evidence="4">Transmembrane protein</fullName>
    </recommendedName>
</protein>
<keyword evidence="3" id="KW-1185">Reference proteome</keyword>
<feature type="transmembrane region" description="Helical" evidence="1">
    <location>
        <begin position="113"/>
        <end position="135"/>
    </location>
</feature>
<feature type="transmembrane region" description="Helical" evidence="1">
    <location>
        <begin position="84"/>
        <end position="101"/>
    </location>
</feature>
<keyword evidence="1" id="KW-0812">Transmembrane</keyword>
<keyword evidence="1" id="KW-1133">Transmembrane helix</keyword>
<dbReference type="AlphaFoldDB" id="A0A2P6NZK0"/>
<accession>A0A2P6NZK0</accession>
<organism evidence="2 3">
    <name type="scientific">Planoprotostelium fungivorum</name>
    <dbReference type="NCBI Taxonomy" id="1890364"/>
    <lineage>
        <taxon>Eukaryota</taxon>
        <taxon>Amoebozoa</taxon>
        <taxon>Evosea</taxon>
        <taxon>Variosea</taxon>
        <taxon>Cavosteliida</taxon>
        <taxon>Cavosteliaceae</taxon>
        <taxon>Planoprotostelium</taxon>
    </lineage>
</organism>
<evidence type="ECO:0000313" key="3">
    <source>
        <dbReference type="Proteomes" id="UP000241769"/>
    </source>
</evidence>
<sequence>MSTIHTYSKLVNALLLGNFIWRGGNAYFMVARGRGVLYRYSYARPIEDIAVDSLRLVGGMNAAIALMSFLGLRRSVRTQEIRGTELWILAAASFTQCVYHLSALRSGRWMREIGRIAAVEALLAIVSFIFASLTLRYHRNIFIRHD</sequence>
<keyword evidence="1" id="KW-0472">Membrane</keyword>
<dbReference type="InParanoid" id="A0A2P6NZK0"/>
<evidence type="ECO:0000256" key="1">
    <source>
        <dbReference type="SAM" id="Phobius"/>
    </source>
</evidence>
<feature type="transmembrane region" description="Helical" evidence="1">
    <location>
        <begin position="54"/>
        <end position="72"/>
    </location>
</feature>
<gene>
    <name evidence="2" type="ORF">PROFUN_01244</name>
</gene>